<evidence type="ECO:0000256" key="2">
    <source>
        <dbReference type="ARBA" id="ARBA00022801"/>
    </source>
</evidence>
<dbReference type="InterPro" id="IPR001650">
    <property type="entry name" value="Helicase_C-like"/>
</dbReference>
<dbReference type="InterPro" id="IPR027417">
    <property type="entry name" value="P-loop_NTPase"/>
</dbReference>
<keyword evidence="2 5" id="KW-0378">Hydrolase</keyword>
<keyword evidence="1 5" id="KW-0547">Nucleotide-binding</keyword>
<dbReference type="OMA" id="RPRNVNE"/>
<keyword evidence="10" id="KW-1185">Reference proteome</keyword>
<dbReference type="Pfam" id="PF00271">
    <property type="entry name" value="Helicase_C"/>
    <property type="match status" value="1"/>
</dbReference>
<dbReference type="EMBL" id="LK391709">
    <property type="protein sequence ID" value="CDR96687.1"/>
    <property type="molecule type" value="Genomic_DNA"/>
</dbReference>
<evidence type="ECO:0000256" key="4">
    <source>
        <dbReference type="ARBA" id="ARBA00022884"/>
    </source>
</evidence>
<dbReference type="PROSITE" id="PS51194">
    <property type="entry name" value="HELICASE_CTER"/>
    <property type="match status" value="1"/>
</dbReference>
<keyword evidence="5" id="KW-0347">Helicase</keyword>
<dbReference type="GO" id="GO:0005524">
    <property type="term" value="F:ATP binding"/>
    <property type="evidence" value="ECO:0007669"/>
    <property type="project" value="UniProtKB-UniRule"/>
</dbReference>
<sequence>MNVHGLYHLCTFIGYGVAPGPAFHDAGVTTAVRATGFHRSRPPSGFLGVDERLRDASPAPRPKRRELVQVPDIGADGVVSYAGVFKDADFLPRRALEDVDPGVLAPTGAPTAVGRMLAEVGIERLSRLQLALFDELAYGNNALFHSATSTGKTFSMLLYAALRYYYGVPPDLLCSRKVHQLFEYATTAPPSAAGLFQPPDSRALQRVMVLCPTKELAIQSAKQLIAFAGGDKDCVRLIIDDQEHLPEDIGPRNVFVVGSANQLNVYLLTKSKSYVRGIMQHVGLVILDEVDRLLKVTNQYASERKKLMYRKHPTASFQICQALLALSPNKLQLVGASASISRNHIRFFDTLIQSYRTVRCPLAIIRNRDEQTAANRYVAVPSSVQHYFAVSNTDSLGNKVGKLVELVRNRAGERAIFFVGSQHSLLSFTHYMDQYGLKCKVLHHEFGIRDNVSKRFSGEVVKGLYDHRESSEALDMFEELHNELDTDGGDCRLYAASMDSARGLHFPTLDTVYMVGVPRNVNEYVHISGRVGRCGRVGNCITVDTIANVKKVLAWQKGIDCTISPLDASDATALAEFRGYAPHARNDDEQ</sequence>
<keyword evidence="3 5" id="KW-0067">ATP-binding</keyword>
<comment type="similarity">
    <text evidence="5">Belongs to the DEAD box helicase family.</text>
</comment>
<reference evidence="10" key="1">
    <citation type="journal article" date="2014" name="Nucleic Acids Res.">
        <title>The evolutionary dynamics of variant antigen genes in Babesia reveal a history of genomic innovation underlying host-parasite interaction.</title>
        <authorList>
            <person name="Jackson A.P."/>
            <person name="Otto T.D."/>
            <person name="Darby A."/>
            <person name="Ramaprasad A."/>
            <person name="Xia D."/>
            <person name="Echaide I.E."/>
            <person name="Farber M."/>
            <person name="Gahlot S."/>
            <person name="Gamble J."/>
            <person name="Gupta D."/>
            <person name="Gupta Y."/>
            <person name="Jackson L."/>
            <person name="Malandrin L."/>
            <person name="Malas T.B."/>
            <person name="Moussa E."/>
            <person name="Nair M."/>
            <person name="Reid A.J."/>
            <person name="Sanders M."/>
            <person name="Sharma J."/>
            <person name="Tracey A."/>
            <person name="Quail M.A."/>
            <person name="Weir W."/>
            <person name="Wastling J.M."/>
            <person name="Hall N."/>
            <person name="Willadsen P."/>
            <person name="Lingelbach K."/>
            <person name="Shiels B."/>
            <person name="Tait A."/>
            <person name="Berriman M."/>
            <person name="Allred D.R."/>
            <person name="Pain A."/>
        </authorList>
    </citation>
    <scope>NUCLEOTIDE SEQUENCE [LARGE SCALE GENOMIC DNA]</scope>
    <source>
        <strain evidence="10">Bond</strain>
    </source>
</reference>
<keyword evidence="4 5" id="KW-0694">RNA-binding</keyword>
<dbReference type="GO" id="GO:0003724">
    <property type="term" value="F:RNA helicase activity"/>
    <property type="evidence" value="ECO:0007669"/>
    <property type="project" value="UniProtKB-EC"/>
</dbReference>
<feature type="domain" description="Helicase ATP-binding" evidence="7">
    <location>
        <begin position="133"/>
        <end position="358"/>
    </location>
</feature>
<evidence type="ECO:0000256" key="1">
    <source>
        <dbReference type="ARBA" id="ARBA00022741"/>
    </source>
</evidence>
<dbReference type="AlphaFoldDB" id="A0A061D9N0"/>
<gene>
    <name evidence="9" type="ORF">BBBOND_0305910</name>
</gene>
<dbReference type="GO" id="GO:0003723">
    <property type="term" value="F:RNA binding"/>
    <property type="evidence" value="ECO:0007669"/>
    <property type="project" value="UniProtKB-UniRule"/>
</dbReference>
<dbReference type="InterPro" id="IPR014001">
    <property type="entry name" value="Helicase_ATP-bd"/>
</dbReference>
<dbReference type="EC" id="3.6.4.13" evidence="5"/>
<evidence type="ECO:0000313" key="10">
    <source>
        <dbReference type="Proteomes" id="UP000033188"/>
    </source>
</evidence>
<dbReference type="SUPFAM" id="SSF52540">
    <property type="entry name" value="P-loop containing nucleoside triphosphate hydrolases"/>
    <property type="match status" value="1"/>
</dbReference>
<protein>
    <recommendedName>
        <fullName evidence="5">ATP-dependent RNA helicase</fullName>
        <ecNumber evidence="5">3.6.4.13</ecNumber>
    </recommendedName>
</protein>
<dbReference type="Proteomes" id="UP000033188">
    <property type="component" value="Chromosome 3"/>
</dbReference>
<name>A0A061D9N0_BABBI</name>
<dbReference type="InterPro" id="IPR011545">
    <property type="entry name" value="DEAD/DEAH_box_helicase_dom"/>
</dbReference>
<evidence type="ECO:0000259" key="7">
    <source>
        <dbReference type="PROSITE" id="PS51192"/>
    </source>
</evidence>
<comment type="domain">
    <text evidence="5">The Q motif is unique to and characteristic of the DEAD box family of RNA helicases and controls ATP binding and hydrolysis.</text>
</comment>
<comment type="catalytic activity">
    <reaction evidence="5">
        <text>ATP + H2O = ADP + phosphate + H(+)</text>
        <dbReference type="Rhea" id="RHEA:13065"/>
        <dbReference type="ChEBI" id="CHEBI:15377"/>
        <dbReference type="ChEBI" id="CHEBI:15378"/>
        <dbReference type="ChEBI" id="CHEBI:30616"/>
        <dbReference type="ChEBI" id="CHEBI:43474"/>
        <dbReference type="ChEBI" id="CHEBI:456216"/>
        <dbReference type="EC" id="3.6.4.13"/>
    </reaction>
</comment>
<dbReference type="STRING" id="5866.A0A061D9N0"/>
<feature type="domain" description="Helicase C-terminal" evidence="8">
    <location>
        <begin position="399"/>
        <end position="574"/>
    </location>
</feature>
<dbReference type="Pfam" id="PF00270">
    <property type="entry name" value="DEAD"/>
    <property type="match status" value="1"/>
</dbReference>
<comment type="function">
    <text evidence="5">RNA helicase.</text>
</comment>
<feature type="region of interest" description="Disordered" evidence="6">
    <location>
        <begin position="43"/>
        <end position="63"/>
    </location>
</feature>
<organism evidence="9 10">
    <name type="scientific">Babesia bigemina</name>
    <dbReference type="NCBI Taxonomy" id="5866"/>
    <lineage>
        <taxon>Eukaryota</taxon>
        <taxon>Sar</taxon>
        <taxon>Alveolata</taxon>
        <taxon>Apicomplexa</taxon>
        <taxon>Aconoidasida</taxon>
        <taxon>Piroplasmida</taxon>
        <taxon>Babesiidae</taxon>
        <taxon>Babesia</taxon>
    </lineage>
</organism>
<dbReference type="PANTHER" id="PTHR24031">
    <property type="entry name" value="RNA HELICASE"/>
    <property type="match status" value="1"/>
</dbReference>
<evidence type="ECO:0000259" key="8">
    <source>
        <dbReference type="PROSITE" id="PS51194"/>
    </source>
</evidence>
<dbReference type="KEGG" id="bbig:BBBOND_0305910"/>
<dbReference type="SMART" id="SM00487">
    <property type="entry name" value="DEXDc"/>
    <property type="match status" value="1"/>
</dbReference>
<dbReference type="GO" id="GO:0016787">
    <property type="term" value="F:hydrolase activity"/>
    <property type="evidence" value="ECO:0007669"/>
    <property type="project" value="UniProtKB-KW"/>
</dbReference>
<evidence type="ECO:0000256" key="6">
    <source>
        <dbReference type="SAM" id="MobiDB-lite"/>
    </source>
</evidence>
<accession>A0A061D9N0</accession>
<dbReference type="RefSeq" id="XP_012768873.1">
    <property type="nucleotide sequence ID" value="XM_012913419.1"/>
</dbReference>
<evidence type="ECO:0000313" key="9">
    <source>
        <dbReference type="EMBL" id="CDR96687.1"/>
    </source>
</evidence>
<dbReference type="PROSITE" id="PS51192">
    <property type="entry name" value="HELICASE_ATP_BIND_1"/>
    <property type="match status" value="1"/>
</dbReference>
<dbReference type="GeneID" id="24565228"/>
<evidence type="ECO:0000256" key="5">
    <source>
        <dbReference type="RuleBase" id="RU365068"/>
    </source>
</evidence>
<evidence type="ECO:0000256" key="3">
    <source>
        <dbReference type="ARBA" id="ARBA00022840"/>
    </source>
</evidence>
<dbReference type="Gene3D" id="3.40.50.300">
    <property type="entry name" value="P-loop containing nucleotide triphosphate hydrolases"/>
    <property type="match status" value="2"/>
</dbReference>
<dbReference type="VEuPathDB" id="PiroplasmaDB:BBBOND_0305910"/>
<proteinExistence type="inferred from homology"/>
<dbReference type="OrthoDB" id="10256233at2759"/>